<evidence type="ECO:0000313" key="2">
    <source>
        <dbReference type="Proteomes" id="UP000027192"/>
    </source>
</evidence>
<keyword evidence="2" id="KW-1185">Reference proteome</keyword>
<dbReference type="AlphaFoldDB" id="A0A066RKX5"/>
<comment type="caution">
    <text evidence="1">The sequence shown here is derived from an EMBL/GenBank/DDBJ whole genome shotgun (WGS) entry which is preliminary data.</text>
</comment>
<gene>
    <name evidence="1" type="ORF">EA58_14710</name>
</gene>
<evidence type="ECO:0000313" key="1">
    <source>
        <dbReference type="EMBL" id="KDM90999.1"/>
    </source>
</evidence>
<name>A0A066RKX5_9GAMM</name>
<accession>A0A066RKX5</accession>
<dbReference type="STRING" id="1654360.EA58_14710"/>
<dbReference type="Proteomes" id="UP000027192">
    <property type="component" value="Unassembled WGS sequence"/>
</dbReference>
<reference evidence="1 2" key="1">
    <citation type="submission" date="2014-04" db="EMBL/GenBank/DDBJ databases">
        <title>Draft genome sequence of Photobacterium halotolerans S2753: a solonamide, ngercheumicin and holomycin producer.</title>
        <authorList>
            <person name="Machado H.R."/>
            <person name="Gram L."/>
        </authorList>
    </citation>
    <scope>NUCLEOTIDE SEQUENCE [LARGE SCALE GENOMIC DNA]</scope>
    <source>
        <strain evidence="1 2">S2753</strain>
    </source>
</reference>
<protein>
    <submittedName>
        <fullName evidence="1">Uncharacterized protein</fullName>
    </submittedName>
</protein>
<sequence>MKHQPKSLFCKKSLATAIPCGSIVTNAGHFTHLEMTLQLANEVLWKGNERSSGLPRSFKLPKTRHPVILMIVKLVSEYEEVSISSTQTKWQYKDNNRR</sequence>
<proteinExistence type="predicted"/>
<organism evidence="1 2">
    <name type="scientific">Photobacterium galatheae</name>
    <dbReference type="NCBI Taxonomy" id="1654360"/>
    <lineage>
        <taxon>Bacteria</taxon>
        <taxon>Pseudomonadati</taxon>
        <taxon>Pseudomonadota</taxon>
        <taxon>Gammaproteobacteria</taxon>
        <taxon>Vibrionales</taxon>
        <taxon>Vibrionaceae</taxon>
        <taxon>Photobacterium</taxon>
    </lineage>
</organism>
<dbReference type="EMBL" id="JMIB01000027">
    <property type="protein sequence ID" value="KDM90999.1"/>
    <property type="molecule type" value="Genomic_DNA"/>
</dbReference>